<name>A0A563DWJ3_9MICO</name>
<evidence type="ECO:0000256" key="1">
    <source>
        <dbReference type="ARBA" id="ARBA00022630"/>
    </source>
</evidence>
<dbReference type="GO" id="GO:0005737">
    <property type="term" value="C:cytoplasm"/>
    <property type="evidence" value="ECO:0007669"/>
    <property type="project" value="TreeGrafter"/>
</dbReference>
<dbReference type="InterPro" id="IPR009075">
    <property type="entry name" value="AcylCo_DH/oxidase_C"/>
</dbReference>
<dbReference type="Pfam" id="PF00441">
    <property type="entry name" value="Acyl-CoA_dh_1"/>
    <property type="match status" value="1"/>
</dbReference>
<keyword evidence="5" id="KW-1185">Reference proteome</keyword>
<dbReference type="PANTHER" id="PTHR48083:SF2">
    <property type="entry name" value="MEDIUM-CHAIN SPECIFIC ACYL-COA DEHYDROGENASE, MITOCHONDRIAL"/>
    <property type="match status" value="1"/>
</dbReference>
<accession>A0A563DWJ3</accession>
<reference evidence="4 5" key="1">
    <citation type="submission" date="2019-05" db="EMBL/GenBank/DDBJ databases">
        <authorList>
            <person name="Lee S.D."/>
        </authorList>
    </citation>
    <scope>NUCLEOTIDE SEQUENCE [LARGE SCALE GENOMIC DNA]</scope>
    <source>
        <strain evidence="4 5">C5-26</strain>
    </source>
</reference>
<feature type="domain" description="Acyl-CoA dehydrogenase/oxidase C-terminal" evidence="3">
    <location>
        <begin position="41"/>
        <end position="156"/>
    </location>
</feature>
<keyword evidence="2" id="KW-0560">Oxidoreductase</keyword>
<dbReference type="AlphaFoldDB" id="A0A563DWJ3"/>
<dbReference type="Proteomes" id="UP000320244">
    <property type="component" value="Unassembled WGS sequence"/>
</dbReference>
<keyword evidence="1" id="KW-0285">Flavoprotein</keyword>
<reference evidence="4 5" key="2">
    <citation type="submission" date="2019-08" db="EMBL/GenBank/DDBJ databases">
        <title>Jejuicoccus antrihumi gen. nov., sp. nov., a new member of the family Dermacoccaceae isolated from a cave.</title>
        <authorList>
            <person name="Schumann P."/>
            <person name="Kim I.S."/>
        </authorList>
    </citation>
    <scope>NUCLEOTIDE SEQUENCE [LARGE SCALE GENOMIC DNA]</scope>
    <source>
        <strain evidence="4 5">C5-26</strain>
    </source>
</reference>
<dbReference type="GO" id="GO:0033539">
    <property type="term" value="P:fatty acid beta-oxidation using acyl-CoA dehydrogenase"/>
    <property type="evidence" value="ECO:0007669"/>
    <property type="project" value="TreeGrafter"/>
</dbReference>
<evidence type="ECO:0000313" key="4">
    <source>
        <dbReference type="EMBL" id="TWP34587.1"/>
    </source>
</evidence>
<dbReference type="Gene3D" id="1.20.140.10">
    <property type="entry name" value="Butyryl-CoA Dehydrogenase, subunit A, domain 3"/>
    <property type="match status" value="1"/>
</dbReference>
<proteinExistence type="predicted"/>
<evidence type="ECO:0000256" key="2">
    <source>
        <dbReference type="ARBA" id="ARBA00023002"/>
    </source>
</evidence>
<dbReference type="OrthoDB" id="7328575at2"/>
<comment type="caution">
    <text evidence="4">The sequence shown here is derived from an EMBL/GenBank/DDBJ whole genome shotgun (WGS) entry which is preliminary data.</text>
</comment>
<dbReference type="InterPro" id="IPR036250">
    <property type="entry name" value="AcylCo_DH-like_C"/>
</dbReference>
<protein>
    <recommendedName>
        <fullName evidence="3">Acyl-CoA dehydrogenase/oxidase C-terminal domain-containing protein</fullName>
    </recommendedName>
</protein>
<evidence type="ECO:0000313" key="5">
    <source>
        <dbReference type="Proteomes" id="UP000320244"/>
    </source>
</evidence>
<gene>
    <name evidence="4" type="ORF">FGL98_16970</name>
</gene>
<organism evidence="4 5">
    <name type="scientific">Leekyejoonella antrihumi</name>
    <dbReference type="NCBI Taxonomy" id="1660198"/>
    <lineage>
        <taxon>Bacteria</taxon>
        <taxon>Bacillati</taxon>
        <taxon>Actinomycetota</taxon>
        <taxon>Actinomycetes</taxon>
        <taxon>Micrococcales</taxon>
        <taxon>Dermacoccaceae</taxon>
        <taxon>Leekyejoonella</taxon>
    </lineage>
</organism>
<dbReference type="GO" id="GO:0003995">
    <property type="term" value="F:acyl-CoA dehydrogenase activity"/>
    <property type="evidence" value="ECO:0007669"/>
    <property type="project" value="TreeGrafter"/>
</dbReference>
<dbReference type="EMBL" id="VCQV01000026">
    <property type="protein sequence ID" value="TWP34587.1"/>
    <property type="molecule type" value="Genomic_DNA"/>
</dbReference>
<dbReference type="PANTHER" id="PTHR48083">
    <property type="entry name" value="MEDIUM-CHAIN SPECIFIC ACYL-COA DEHYDROGENASE, MITOCHONDRIAL-RELATED"/>
    <property type="match status" value="1"/>
</dbReference>
<evidence type="ECO:0000259" key="3">
    <source>
        <dbReference type="Pfam" id="PF00441"/>
    </source>
</evidence>
<dbReference type="SUPFAM" id="SSF47203">
    <property type="entry name" value="Acyl-CoA dehydrogenase C-terminal domain-like"/>
    <property type="match status" value="1"/>
</dbReference>
<sequence>MTSPDVEVHSAADVAGEPAATVRPTNASCESIEDVSGSQVLGRIRLLRAAALLGAAHAAYDLTKAYVSTREQFGAPLLKIPAVGANLAVMQTELIQADAGLRRALVTGDNLDAASAQVARLMAGRCADRVATLAHQLHGAMGVTEEYPLHRLTRRIWAWLDADLPDRYEAISPGTQAVSGGEANFWEVLTG</sequence>
<dbReference type="InterPro" id="IPR050741">
    <property type="entry name" value="Acyl-CoA_dehydrogenase"/>
</dbReference>